<evidence type="ECO:0000313" key="9">
    <source>
        <dbReference type="EnsemblFungi" id="EJT76141"/>
    </source>
</evidence>
<keyword evidence="4" id="KW-0479">Metal-binding</keyword>
<gene>
    <name evidence="9" type="primary">20346522</name>
    <name evidence="8" type="ORF">GGTG_06064</name>
</gene>
<comment type="subcellular location">
    <subcellularLocation>
        <location evidence="1">Membrane</location>
        <topology evidence="1">Multi-pass membrane protein</topology>
    </subcellularLocation>
</comment>
<dbReference type="CDD" id="cd03499">
    <property type="entry name" value="SQR_TypeC_SdhC"/>
    <property type="match status" value="1"/>
</dbReference>
<dbReference type="EMBL" id="GL385397">
    <property type="protein sequence ID" value="EJT76141.1"/>
    <property type="molecule type" value="Genomic_DNA"/>
</dbReference>
<evidence type="ECO:0000256" key="4">
    <source>
        <dbReference type="ARBA" id="ARBA00022723"/>
    </source>
</evidence>
<keyword evidence="2" id="KW-0349">Heme</keyword>
<dbReference type="EnsemblFungi" id="EJT76141">
    <property type="protein sequence ID" value="EJT76141"/>
    <property type="gene ID" value="GGTG_06064"/>
</dbReference>
<sequence>MSTQRVGLMAIRRATQQPVFSQHIPRSAAALSLQSSQTRPLTTKLTHAENDALLAEQRLRRPVAPHLEIYDYKQTFLGGSIWQRISGTLLTGTLYGFSVAYLAAPLTGWHLESASVAAAVGAWPAFAKGGLKFLLAWPFTFHSFNGVRHLFWDTARGFDKAGLKALSRYVWAASALSAAGLVAFL</sequence>
<dbReference type="PROSITE" id="PS01001">
    <property type="entry name" value="SDH_CYT_2"/>
    <property type="match status" value="1"/>
</dbReference>
<evidence type="ECO:0000256" key="5">
    <source>
        <dbReference type="ARBA" id="ARBA00022989"/>
    </source>
</evidence>
<dbReference type="eggNOG" id="KOG0449">
    <property type="taxonomic scope" value="Eukaryota"/>
</dbReference>
<name>J3NXQ9_GAET3</name>
<dbReference type="GeneID" id="20346522"/>
<evidence type="ECO:0000313" key="10">
    <source>
        <dbReference type="Proteomes" id="UP000006039"/>
    </source>
</evidence>
<keyword evidence="7" id="KW-0472">Membrane</keyword>
<evidence type="ECO:0000313" key="8">
    <source>
        <dbReference type="EMBL" id="EJT76141.1"/>
    </source>
</evidence>
<evidence type="ECO:0000256" key="6">
    <source>
        <dbReference type="ARBA" id="ARBA00023004"/>
    </source>
</evidence>
<dbReference type="STRING" id="644352.J3NXQ9"/>
<dbReference type="Proteomes" id="UP000006039">
    <property type="component" value="Unassembled WGS sequence"/>
</dbReference>
<reference evidence="8" key="3">
    <citation type="submission" date="2010-09" db="EMBL/GenBank/DDBJ databases">
        <title>Annotation of Gaeumannomyces graminis var. tritici R3-111a-1.</title>
        <authorList>
            <consortium name="The Broad Institute Genome Sequencing Platform"/>
            <person name="Ma L.-J."/>
            <person name="Dead R."/>
            <person name="Young S.K."/>
            <person name="Zeng Q."/>
            <person name="Gargeya S."/>
            <person name="Fitzgerald M."/>
            <person name="Haas B."/>
            <person name="Abouelleil A."/>
            <person name="Alvarado L."/>
            <person name="Arachchi H.M."/>
            <person name="Berlin A."/>
            <person name="Brown A."/>
            <person name="Chapman S.B."/>
            <person name="Chen Z."/>
            <person name="Dunbar C."/>
            <person name="Freedman E."/>
            <person name="Gearin G."/>
            <person name="Gellesch M."/>
            <person name="Goldberg J."/>
            <person name="Griggs A."/>
            <person name="Gujja S."/>
            <person name="Heiman D."/>
            <person name="Howarth C."/>
            <person name="Larson L."/>
            <person name="Lui A."/>
            <person name="MacDonald P.J.P."/>
            <person name="Mehta T."/>
            <person name="Montmayeur A."/>
            <person name="Murphy C."/>
            <person name="Neiman D."/>
            <person name="Pearson M."/>
            <person name="Priest M."/>
            <person name="Roberts A."/>
            <person name="Saif S."/>
            <person name="Shea T."/>
            <person name="Shenoy N."/>
            <person name="Sisk P."/>
            <person name="Stolte C."/>
            <person name="Sykes S."/>
            <person name="Yandava C."/>
            <person name="Wortman J."/>
            <person name="Nusbaum C."/>
            <person name="Birren B."/>
        </authorList>
    </citation>
    <scope>NUCLEOTIDE SEQUENCE</scope>
    <source>
        <strain evidence="8">R3-111a-1</strain>
    </source>
</reference>
<reference evidence="8" key="2">
    <citation type="submission" date="2010-07" db="EMBL/GenBank/DDBJ databases">
        <authorList>
            <consortium name="The Broad Institute Genome Sequencing Platform"/>
            <consortium name="Broad Institute Genome Sequencing Center for Infectious Disease"/>
            <person name="Ma L.-J."/>
            <person name="Dead R."/>
            <person name="Young S."/>
            <person name="Zeng Q."/>
            <person name="Koehrsen M."/>
            <person name="Alvarado L."/>
            <person name="Berlin A."/>
            <person name="Chapman S.B."/>
            <person name="Chen Z."/>
            <person name="Freedman E."/>
            <person name="Gellesch M."/>
            <person name="Goldberg J."/>
            <person name="Griggs A."/>
            <person name="Gujja S."/>
            <person name="Heilman E.R."/>
            <person name="Heiman D."/>
            <person name="Hepburn T."/>
            <person name="Howarth C."/>
            <person name="Jen D."/>
            <person name="Larson L."/>
            <person name="Mehta T."/>
            <person name="Neiman D."/>
            <person name="Pearson M."/>
            <person name="Roberts A."/>
            <person name="Saif S."/>
            <person name="Shea T."/>
            <person name="Shenoy N."/>
            <person name="Sisk P."/>
            <person name="Stolte C."/>
            <person name="Sykes S."/>
            <person name="Walk T."/>
            <person name="White J."/>
            <person name="Yandava C."/>
            <person name="Haas B."/>
            <person name="Nusbaum C."/>
            <person name="Birren B."/>
        </authorList>
    </citation>
    <scope>NUCLEOTIDE SEQUENCE</scope>
    <source>
        <strain evidence="8">R3-111a-1</strain>
    </source>
</reference>
<dbReference type="InterPro" id="IPR014314">
    <property type="entry name" value="Succ_DH_cytb556"/>
</dbReference>
<reference evidence="9" key="5">
    <citation type="submission" date="2018-04" db="UniProtKB">
        <authorList>
            <consortium name="EnsemblFungi"/>
        </authorList>
    </citation>
    <scope>IDENTIFICATION</scope>
    <source>
        <strain evidence="9">R3-111a-1</strain>
    </source>
</reference>
<dbReference type="RefSeq" id="XP_009222141.1">
    <property type="nucleotide sequence ID" value="XM_009223877.1"/>
</dbReference>
<dbReference type="NCBIfam" id="TIGR02970">
    <property type="entry name" value="succ_dehyd_cytB"/>
    <property type="match status" value="1"/>
</dbReference>
<dbReference type="GO" id="GO:0009055">
    <property type="term" value="F:electron transfer activity"/>
    <property type="evidence" value="ECO:0007669"/>
    <property type="project" value="InterPro"/>
</dbReference>
<dbReference type="VEuPathDB" id="FungiDB:GGTG_06064"/>
<evidence type="ECO:0000256" key="7">
    <source>
        <dbReference type="ARBA" id="ARBA00023136"/>
    </source>
</evidence>
<keyword evidence="3" id="KW-0812">Transmembrane</keyword>
<reference evidence="10" key="1">
    <citation type="submission" date="2010-07" db="EMBL/GenBank/DDBJ databases">
        <title>The genome sequence of Gaeumannomyces graminis var. tritici strain R3-111a-1.</title>
        <authorList>
            <consortium name="The Broad Institute Genome Sequencing Platform"/>
            <person name="Ma L.-J."/>
            <person name="Dead R."/>
            <person name="Young S."/>
            <person name="Zeng Q."/>
            <person name="Koehrsen M."/>
            <person name="Alvarado L."/>
            <person name="Berlin A."/>
            <person name="Chapman S.B."/>
            <person name="Chen Z."/>
            <person name="Freedman E."/>
            <person name="Gellesch M."/>
            <person name="Goldberg J."/>
            <person name="Griggs A."/>
            <person name="Gujja S."/>
            <person name="Heilman E.R."/>
            <person name="Heiman D."/>
            <person name="Hepburn T."/>
            <person name="Howarth C."/>
            <person name="Jen D."/>
            <person name="Larson L."/>
            <person name="Mehta T."/>
            <person name="Neiman D."/>
            <person name="Pearson M."/>
            <person name="Roberts A."/>
            <person name="Saif S."/>
            <person name="Shea T."/>
            <person name="Shenoy N."/>
            <person name="Sisk P."/>
            <person name="Stolte C."/>
            <person name="Sykes S."/>
            <person name="Walk T."/>
            <person name="White J."/>
            <person name="Yandava C."/>
            <person name="Haas B."/>
            <person name="Nusbaum C."/>
            <person name="Birren B."/>
        </authorList>
    </citation>
    <scope>NUCLEOTIDE SEQUENCE [LARGE SCALE GENOMIC DNA]</scope>
    <source>
        <strain evidence="10">R3-111a-1</strain>
    </source>
</reference>
<dbReference type="PANTHER" id="PTHR10978">
    <property type="entry name" value="SUCCINATE DEHYDROGENASE CYTOCHROME B560 SUBUNIT"/>
    <property type="match status" value="1"/>
</dbReference>
<dbReference type="HOGENOM" id="CLU_094691_0_2_1"/>
<dbReference type="GO" id="GO:0005739">
    <property type="term" value="C:mitochondrion"/>
    <property type="evidence" value="ECO:0007669"/>
    <property type="project" value="GOC"/>
</dbReference>
<dbReference type="InterPro" id="IPR034804">
    <property type="entry name" value="SQR/QFR_C/D"/>
</dbReference>
<dbReference type="OrthoDB" id="588261at2759"/>
<dbReference type="Gene3D" id="1.20.1300.10">
    <property type="entry name" value="Fumarate reductase/succinate dehydrogenase, transmembrane subunit"/>
    <property type="match status" value="1"/>
</dbReference>
<keyword evidence="5" id="KW-1133">Transmembrane helix</keyword>
<dbReference type="PANTHER" id="PTHR10978:SF5">
    <property type="entry name" value="SUCCINATE DEHYDROGENASE CYTOCHROME B560 SUBUNIT, MITOCHONDRIAL"/>
    <property type="match status" value="1"/>
</dbReference>
<dbReference type="GO" id="GO:0016020">
    <property type="term" value="C:membrane"/>
    <property type="evidence" value="ECO:0007669"/>
    <property type="project" value="UniProtKB-SubCell"/>
</dbReference>
<reference evidence="9" key="4">
    <citation type="journal article" date="2015" name="G3 (Bethesda)">
        <title>Genome sequences of three phytopathogenic species of the Magnaporthaceae family of fungi.</title>
        <authorList>
            <person name="Okagaki L.H."/>
            <person name="Nunes C.C."/>
            <person name="Sailsbery J."/>
            <person name="Clay B."/>
            <person name="Brown D."/>
            <person name="John T."/>
            <person name="Oh Y."/>
            <person name="Young N."/>
            <person name="Fitzgerald M."/>
            <person name="Haas B.J."/>
            <person name="Zeng Q."/>
            <person name="Young S."/>
            <person name="Adiconis X."/>
            <person name="Fan L."/>
            <person name="Levin J.Z."/>
            <person name="Mitchell T.K."/>
            <person name="Okubara P.A."/>
            <person name="Farman M.L."/>
            <person name="Kohn L.M."/>
            <person name="Birren B."/>
            <person name="Ma L.-J."/>
            <person name="Dean R.A."/>
        </authorList>
    </citation>
    <scope>NUCLEOTIDE SEQUENCE</scope>
    <source>
        <strain evidence="9">R3-111a-1</strain>
    </source>
</reference>
<organism evidence="8">
    <name type="scientific">Gaeumannomyces tritici (strain R3-111a-1)</name>
    <name type="common">Wheat and barley take-all root rot fungus</name>
    <name type="synonym">Gaeumannomyces graminis var. tritici</name>
    <dbReference type="NCBI Taxonomy" id="644352"/>
    <lineage>
        <taxon>Eukaryota</taxon>
        <taxon>Fungi</taxon>
        <taxon>Dikarya</taxon>
        <taxon>Ascomycota</taxon>
        <taxon>Pezizomycotina</taxon>
        <taxon>Sordariomycetes</taxon>
        <taxon>Sordariomycetidae</taxon>
        <taxon>Magnaporthales</taxon>
        <taxon>Magnaporthaceae</taxon>
        <taxon>Gaeumannomyces</taxon>
    </lineage>
</organism>
<accession>J3NXQ9</accession>
<dbReference type="SUPFAM" id="SSF81343">
    <property type="entry name" value="Fumarate reductase respiratory complex transmembrane subunits"/>
    <property type="match status" value="1"/>
</dbReference>
<keyword evidence="6" id="KW-0408">Iron</keyword>
<evidence type="ECO:0000256" key="2">
    <source>
        <dbReference type="ARBA" id="ARBA00022617"/>
    </source>
</evidence>
<dbReference type="AlphaFoldDB" id="J3NXQ9"/>
<dbReference type="FunCoup" id="J3NXQ9">
    <property type="interactions" value="359"/>
</dbReference>
<dbReference type="Pfam" id="PF01127">
    <property type="entry name" value="Sdh_cyt"/>
    <property type="match status" value="1"/>
</dbReference>
<dbReference type="GO" id="GO:0006121">
    <property type="term" value="P:mitochondrial electron transport, succinate to ubiquinone"/>
    <property type="evidence" value="ECO:0007669"/>
    <property type="project" value="TreeGrafter"/>
</dbReference>
<evidence type="ECO:0000256" key="1">
    <source>
        <dbReference type="ARBA" id="ARBA00004141"/>
    </source>
</evidence>
<evidence type="ECO:0000256" key="3">
    <source>
        <dbReference type="ARBA" id="ARBA00022692"/>
    </source>
</evidence>
<protein>
    <submittedName>
        <fullName evidence="8">Succinate dehydrogenase cytochrome B subunit</fullName>
    </submittedName>
</protein>
<keyword evidence="10" id="KW-1185">Reference proteome</keyword>
<dbReference type="InterPro" id="IPR018495">
    <property type="entry name" value="Succ_DH_cyt_bsu_CS"/>
</dbReference>
<dbReference type="InterPro" id="IPR000701">
    <property type="entry name" value="SuccDH_FuR_B_TM-su"/>
</dbReference>
<proteinExistence type="predicted"/>
<dbReference type="GO" id="GO:0046872">
    <property type="term" value="F:metal ion binding"/>
    <property type="evidence" value="ECO:0007669"/>
    <property type="project" value="UniProtKB-KW"/>
</dbReference>
<dbReference type="GO" id="GO:0006099">
    <property type="term" value="P:tricarboxylic acid cycle"/>
    <property type="evidence" value="ECO:0007669"/>
    <property type="project" value="InterPro"/>
</dbReference>